<dbReference type="SFLD" id="SFLDG01386">
    <property type="entry name" value="main_SPASM_domain-containing"/>
    <property type="match status" value="1"/>
</dbReference>
<evidence type="ECO:0000256" key="1">
    <source>
        <dbReference type="ARBA" id="ARBA00001966"/>
    </source>
</evidence>
<evidence type="ECO:0000313" key="9">
    <source>
        <dbReference type="EMBL" id="MDB1563379.1"/>
    </source>
</evidence>
<dbReference type="EMBL" id="LN846901">
    <property type="protein sequence ID" value="CRL16941.1"/>
    <property type="molecule type" value="Genomic_DNA"/>
</dbReference>
<dbReference type="NCBIfam" id="TIGR04085">
    <property type="entry name" value="rSAM_more_4Fe4S"/>
    <property type="match status" value="1"/>
</dbReference>
<dbReference type="InterPro" id="IPR013785">
    <property type="entry name" value="Aldolase_TIM"/>
</dbReference>
<dbReference type="SFLD" id="SFLDG01384">
    <property type="entry name" value="thioether_bond_formation_requi"/>
    <property type="match status" value="1"/>
</dbReference>
<evidence type="ECO:0000256" key="6">
    <source>
        <dbReference type="ARBA" id="ARBA00023601"/>
    </source>
</evidence>
<dbReference type="Gene3D" id="3.20.20.70">
    <property type="entry name" value="Aldolase class I"/>
    <property type="match status" value="1"/>
</dbReference>
<dbReference type="InterPro" id="IPR023885">
    <property type="entry name" value="4Fe4S-binding_SPASM_dom"/>
</dbReference>
<evidence type="ECO:0000256" key="4">
    <source>
        <dbReference type="ARBA" id="ARBA00023004"/>
    </source>
</evidence>
<evidence type="ECO:0000259" key="7">
    <source>
        <dbReference type="PROSITE" id="PS51918"/>
    </source>
</evidence>
<evidence type="ECO:0000256" key="3">
    <source>
        <dbReference type="ARBA" id="ARBA00022723"/>
    </source>
</evidence>
<dbReference type="SFLD" id="SFLDS00029">
    <property type="entry name" value="Radical_SAM"/>
    <property type="match status" value="1"/>
</dbReference>
<dbReference type="Proteomes" id="UP001212327">
    <property type="component" value="Unassembled WGS sequence"/>
</dbReference>
<evidence type="ECO:0000256" key="5">
    <source>
        <dbReference type="ARBA" id="ARBA00023014"/>
    </source>
</evidence>
<feature type="domain" description="Radical SAM core" evidence="7">
    <location>
        <begin position="1"/>
        <end position="228"/>
    </location>
</feature>
<keyword evidence="5" id="KW-0411">Iron-sulfur</keyword>
<evidence type="ECO:0000313" key="8">
    <source>
        <dbReference type="EMBL" id="CRL16941.1"/>
    </source>
</evidence>
<dbReference type="Pfam" id="PF04055">
    <property type="entry name" value="Radical_SAM"/>
    <property type="match status" value="1"/>
</dbReference>
<comment type="cofactor">
    <cofactor evidence="1">
        <name>[4Fe-4S] cluster</name>
        <dbReference type="ChEBI" id="CHEBI:49883"/>
    </cofactor>
</comment>
<dbReference type="GO" id="GO:0016491">
    <property type="term" value="F:oxidoreductase activity"/>
    <property type="evidence" value="ECO:0007669"/>
    <property type="project" value="InterPro"/>
</dbReference>
<reference evidence="9 10" key="2">
    <citation type="submission" date="2023-01" db="EMBL/GenBank/DDBJ databases">
        <title>Complete genome sequence of Lacticaseibacillus paracasei SRCM217440 isolated from Makgeolli.</title>
        <authorList>
            <person name="Yang H.-G."/>
            <person name="Jeong S.-J."/>
            <person name="Ha G.-S."/>
            <person name="Yang H.-J."/>
            <person name="Jeong D.-Y."/>
        </authorList>
    </citation>
    <scope>NUCLEOTIDE SEQUENCE [LARGE SCALE GENOMIC DNA]</scope>
    <source>
        <strain evidence="9 10">SRCM217440</strain>
    </source>
</reference>
<keyword evidence="3" id="KW-0479">Metal-binding</keyword>
<dbReference type="Pfam" id="PF13186">
    <property type="entry name" value="SPASM"/>
    <property type="match status" value="1"/>
</dbReference>
<dbReference type="SFLD" id="SFLDG01067">
    <property type="entry name" value="SPASM/twitch_domain_containing"/>
    <property type="match status" value="1"/>
</dbReference>
<dbReference type="GO" id="GO:0046872">
    <property type="term" value="F:metal ion binding"/>
    <property type="evidence" value="ECO:0007669"/>
    <property type="project" value="UniProtKB-KW"/>
</dbReference>
<accession>A0A0M6W8L7</accession>
<keyword evidence="2" id="KW-0949">S-adenosyl-L-methionine</keyword>
<dbReference type="EMBL" id="JAQLSF010000001">
    <property type="protein sequence ID" value="MDB1563379.1"/>
    <property type="molecule type" value="Genomic_DNA"/>
</dbReference>
<comment type="similarity">
    <text evidence="6">Belongs to the radical SAM superfamily. Anaerobic sulfatase-maturating enzyme family.</text>
</comment>
<dbReference type="RefSeq" id="WP_003586710.1">
    <property type="nucleotide sequence ID" value="NZ_AFYO01000012.1"/>
</dbReference>
<dbReference type="PROSITE" id="PS51918">
    <property type="entry name" value="RADICAL_SAM"/>
    <property type="match status" value="1"/>
</dbReference>
<dbReference type="InterPro" id="IPR023867">
    <property type="entry name" value="Sulphatase_maturase_rSAM"/>
</dbReference>
<dbReference type="SFLD" id="SFLDG01072">
    <property type="entry name" value="dehydrogenase_like"/>
    <property type="match status" value="1"/>
</dbReference>
<keyword evidence="4" id="KW-0408">Iron</keyword>
<organism evidence="8">
    <name type="scientific">Lacticaseibacillus paracasei</name>
    <name type="common">Lactobacillus paracasei</name>
    <dbReference type="NCBI Taxonomy" id="1597"/>
    <lineage>
        <taxon>Bacteria</taxon>
        <taxon>Bacillati</taxon>
        <taxon>Bacillota</taxon>
        <taxon>Bacilli</taxon>
        <taxon>Lactobacillales</taxon>
        <taxon>Lactobacillaceae</taxon>
        <taxon>Lacticaseibacillus</taxon>
    </lineage>
</organism>
<gene>
    <name evidence="9" type="ORF">PGA78_01070</name>
</gene>
<dbReference type="InterPro" id="IPR007197">
    <property type="entry name" value="rSAM"/>
</dbReference>
<dbReference type="CDD" id="cd01335">
    <property type="entry name" value="Radical_SAM"/>
    <property type="match status" value="1"/>
</dbReference>
<dbReference type="InterPro" id="IPR034485">
    <property type="entry name" value="Anaerobic_Cys-type_sulfatase-m"/>
</dbReference>
<dbReference type="GO" id="GO:0051536">
    <property type="term" value="F:iron-sulfur cluster binding"/>
    <property type="evidence" value="ECO:0007669"/>
    <property type="project" value="UniProtKB-KW"/>
</dbReference>
<protein>
    <submittedName>
        <fullName evidence="8">Radical SAM protein</fullName>
    </submittedName>
    <submittedName>
        <fullName evidence="9">SPASM domain-containing protein</fullName>
    </submittedName>
</protein>
<dbReference type="PANTHER" id="PTHR43273">
    <property type="entry name" value="ANAEROBIC SULFATASE-MATURATING ENZYME HOMOLOG ASLB-RELATED"/>
    <property type="match status" value="1"/>
</dbReference>
<proteinExistence type="inferred from homology"/>
<dbReference type="PANTHER" id="PTHR43273:SF3">
    <property type="entry name" value="ANAEROBIC SULFATASE-MATURATING ENZYME HOMOLOG ASLB-RELATED"/>
    <property type="match status" value="1"/>
</dbReference>
<dbReference type="SUPFAM" id="SSF102114">
    <property type="entry name" value="Radical SAM enzymes"/>
    <property type="match status" value="1"/>
</dbReference>
<dbReference type="InterPro" id="IPR058240">
    <property type="entry name" value="rSAM_sf"/>
</dbReference>
<evidence type="ECO:0000256" key="2">
    <source>
        <dbReference type="ARBA" id="ARBA00022691"/>
    </source>
</evidence>
<sequence length="374" mass="43298">MRKSVSVLIKPASSLCNLRCKYCFYADVSSLRKVKSFGRMKLETVDSLIENVFVDLNDGDQLTIAFQGGEPTLAGLRYYQYFLAKIKKQTKKVGVHYAIQTNGMVINDAWCNLLKEHNFLVGLSIDGTPIYHDLNRVDVRGRGTFYRVMQTKKLFDQYGIEYNVLCVLTNPLAKHAKKVFDFFQQNHVKYVQFIPCLDEMNATSRSSYALTPERFASFYQTYFRLWFDQLRKGSYQSVKLFDDAINQFVRGRRTACGLDGQCQVQYVIEADGSVYPCDFFAVDQYRLGYIQDKTLRELFSQPNTLNFLQMERKLPTYCENCPFKQYCCGGCRRMKDAMYVNQAGNFCGYQQLLSMVLTKSDTILKYVAQSYFVN</sequence>
<dbReference type="SFLD" id="SFLDF00289">
    <property type="entry name" value="anaerobic_Cys-type_sulfatase-m"/>
    <property type="match status" value="1"/>
</dbReference>
<reference evidence="8" key="1">
    <citation type="journal article" date="2015" name="Front. Microbiol.">
        <title>The vaginal isolate Lactobacillus paracasei LPC-S01 (DSM 26760) is suitable for oral administration.</title>
        <authorList>
            <person name="Balzaretti S."/>
            <person name="Taverniti V."/>
            <person name="Rondini G."/>
            <person name="Marcolegio G."/>
            <person name="Minuzzo M."/>
            <person name="Remagni M.C."/>
            <person name="Fiore W."/>
            <person name="Arioli S."/>
            <person name="Guglielmetti S."/>
        </authorList>
    </citation>
    <scope>NUCLEOTIDE SEQUENCE</scope>
    <source>
        <strain evidence="8">LPC-S01</strain>
    </source>
</reference>
<name>A0A0M6W8L7_LACPA</name>
<dbReference type="AlphaFoldDB" id="A0A0M6W8L7"/>
<evidence type="ECO:0000313" key="10">
    <source>
        <dbReference type="Proteomes" id="UP001212327"/>
    </source>
</evidence>